<dbReference type="InterPro" id="IPR018149">
    <property type="entry name" value="Lys-tRNA-synth_II_C"/>
</dbReference>
<dbReference type="Pfam" id="PF01336">
    <property type="entry name" value="tRNA_anti-codon"/>
    <property type="match status" value="1"/>
</dbReference>
<comment type="caution">
    <text evidence="7">Lacks conserved residue(s) required for the propagation of feature annotation.</text>
</comment>
<dbReference type="Pfam" id="PF00152">
    <property type="entry name" value="tRNA-synt_2"/>
    <property type="match status" value="1"/>
</dbReference>
<dbReference type="SUPFAM" id="SSF50249">
    <property type="entry name" value="Nucleic acid-binding proteins"/>
    <property type="match status" value="1"/>
</dbReference>
<dbReference type="GO" id="GO:0006430">
    <property type="term" value="P:lysyl-tRNA aminoacylation"/>
    <property type="evidence" value="ECO:0007669"/>
    <property type="project" value="UniProtKB-UniRule"/>
</dbReference>
<dbReference type="PANTHER" id="PTHR42918:SF15">
    <property type="entry name" value="LYSINE--TRNA LIGASE, CHLOROPLASTIC_MITOCHONDRIAL"/>
    <property type="match status" value="1"/>
</dbReference>
<dbReference type="NCBIfam" id="TIGR00499">
    <property type="entry name" value="lysS_bact"/>
    <property type="match status" value="1"/>
</dbReference>
<comment type="subunit">
    <text evidence="7">Homodimer.</text>
</comment>
<dbReference type="EMBL" id="PFPO01000073">
    <property type="protein sequence ID" value="PIZ98649.1"/>
    <property type="molecule type" value="Genomic_DNA"/>
</dbReference>
<dbReference type="InterPro" id="IPR045864">
    <property type="entry name" value="aa-tRNA-synth_II/BPL/LPL"/>
</dbReference>
<dbReference type="PROSITE" id="PS50862">
    <property type="entry name" value="AA_TRNA_LIGASE_II"/>
    <property type="match status" value="1"/>
</dbReference>
<dbReference type="Gene3D" id="3.30.930.10">
    <property type="entry name" value="Bira Bifunctional Protein, Domain 2"/>
    <property type="match status" value="1"/>
</dbReference>
<sequence>MTDEQKNINPFEEYTIRCQKLEKIKELNIDPYPSERIEYLSNNQLVANFNEYLEQKKSVTIVGRLRSKRWHGGSCFANLENNWQQIQIYFKKDEVGKADYEIFVDLLDVGDIIQISGEPFLTKRGEKTILVKKYHLLNKSLLPLPEKWHGLSDIETRFRQRYLDLIANNEVKDIFLKRQAIINYLRNYLDNQSFMEVDTPILQSLAGGAIAEPFVTHHRALDIDLFLRIAPEIFLKKLIIGGFTKIYEVARCFRNEGIDHAHNPEFTQIELYWAYQDYLGLMDFTEQMISQLVWEINGSFLVNYDGHDYNFQPPWPRIDYREELIKRCKVDINNYPTAYELKPLAIKLGIAVADEWGKGKIIDELYKKYVRNEIPGPFYIVNHPIELSPLAKKNKKEPNFVDRFQLVVAGFELVNAFSELNDSFDQAERFVEQQRLKDEGDQEAVPYDAEYVEALKYGLPPTAGLGLGIDRLVQILTNQHNIKNVIFFPTLKPKLEDKK</sequence>
<dbReference type="InterPro" id="IPR004364">
    <property type="entry name" value="Aa-tRNA-synt_II"/>
</dbReference>
<dbReference type="InterPro" id="IPR004365">
    <property type="entry name" value="NA-bd_OB_tRNA"/>
</dbReference>
<evidence type="ECO:0000256" key="6">
    <source>
        <dbReference type="ARBA" id="ARBA00048573"/>
    </source>
</evidence>
<comment type="subcellular location">
    <subcellularLocation>
        <location evidence="7">Cytoplasm</location>
    </subcellularLocation>
</comment>
<dbReference type="GO" id="GO:0005524">
    <property type="term" value="F:ATP binding"/>
    <property type="evidence" value="ECO:0007669"/>
    <property type="project" value="UniProtKB-UniRule"/>
</dbReference>
<dbReference type="GO" id="GO:0000287">
    <property type="term" value="F:magnesium ion binding"/>
    <property type="evidence" value="ECO:0007669"/>
    <property type="project" value="UniProtKB-UniRule"/>
</dbReference>
<dbReference type="Gene3D" id="2.40.50.140">
    <property type="entry name" value="Nucleic acid-binding proteins"/>
    <property type="match status" value="1"/>
</dbReference>
<dbReference type="HAMAP" id="MF_00252">
    <property type="entry name" value="Lys_tRNA_synth_class2"/>
    <property type="match status" value="1"/>
</dbReference>
<evidence type="ECO:0000256" key="2">
    <source>
        <dbReference type="ARBA" id="ARBA00022723"/>
    </source>
</evidence>
<keyword evidence="2 7" id="KW-0479">Metal-binding</keyword>
<feature type="binding site" evidence="7">
    <location>
        <position position="412"/>
    </location>
    <ligand>
        <name>Mg(2+)</name>
        <dbReference type="ChEBI" id="CHEBI:18420"/>
        <label>1</label>
    </ligand>
</feature>
<evidence type="ECO:0000256" key="4">
    <source>
        <dbReference type="ARBA" id="ARBA00022840"/>
    </source>
</evidence>
<feature type="domain" description="Aminoacyl-transfer RNA synthetases class-II family profile" evidence="9">
    <location>
        <begin position="178"/>
        <end position="493"/>
    </location>
</feature>
<comment type="caution">
    <text evidence="10">The sequence shown here is derived from an EMBL/GenBank/DDBJ whole genome shotgun (WGS) entry which is preliminary data.</text>
</comment>
<organism evidence="10 11">
    <name type="scientific">Candidatus Komeilibacteria bacterium CG_4_10_14_0_2_um_filter_37_10</name>
    <dbReference type="NCBI Taxonomy" id="1974470"/>
    <lineage>
        <taxon>Bacteria</taxon>
        <taxon>Candidatus Komeiliibacteriota</taxon>
    </lineage>
</organism>
<accession>A0A2M7VDV8</accession>
<evidence type="ECO:0000259" key="9">
    <source>
        <dbReference type="PROSITE" id="PS50862"/>
    </source>
</evidence>
<dbReference type="GO" id="GO:0004824">
    <property type="term" value="F:lysine-tRNA ligase activity"/>
    <property type="evidence" value="ECO:0007669"/>
    <property type="project" value="UniProtKB-UniRule"/>
</dbReference>
<dbReference type="InterPro" id="IPR012340">
    <property type="entry name" value="NA-bd_OB-fold"/>
</dbReference>
<keyword evidence="5 7" id="KW-0030">Aminoacyl-tRNA synthetase</keyword>
<dbReference type="InterPro" id="IPR044136">
    <property type="entry name" value="Lys-tRNA-ligase_II_N"/>
</dbReference>
<evidence type="ECO:0000256" key="8">
    <source>
        <dbReference type="RuleBase" id="RU000336"/>
    </source>
</evidence>
<evidence type="ECO:0000256" key="7">
    <source>
        <dbReference type="HAMAP-Rule" id="MF_00252"/>
    </source>
</evidence>
<evidence type="ECO:0000313" key="11">
    <source>
        <dbReference type="Proteomes" id="UP000230405"/>
    </source>
</evidence>
<evidence type="ECO:0000313" key="10">
    <source>
        <dbReference type="EMBL" id="PIZ98649.1"/>
    </source>
</evidence>
<dbReference type="GO" id="GO:0000049">
    <property type="term" value="F:tRNA binding"/>
    <property type="evidence" value="ECO:0007669"/>
    <property type="project" value="TreeGrafter"/>
</dbReference>
<keyword evidence="7 8" id="KW-0460">Magnesium</keyword>
<evidence type="ECO:0000256" key="1">
    <source>
        <dbReference type="ARBA" id="ARBA00022598"/>
    </source>
</evidence>
<proteinExistence type="inferred from homology"/>
<dbReference type="CDD" id="cd04322">
    <property type="entry name" value="LysRS_N"/>
    <property type="match status" value="1"/>
</dbReference>
<name>A0A2M7VDV8_9BACT</name>
<reference evidence="11" key="1">
    <citation type="submission" date="2017-09" db="EMBL/GenBank/DDBJ databases">
        <title>Depth-based differentiation of microbial function through sediment-hosted aquifers and enrichment of novel symbionts in the deep terrestrial subsurface.</title>
        <authorList>
            <person name="Probst A.J."/>
            <person name="Ladd B."/>
            <person name="Jarett J.K."/>
            <person name="Geller-Mcgrath D.E."/>
            <person name="Sieber C.M.K."/>
            <person name="Emerson J.B."/>
            <person name="Anantharaman K."/>
            <person name="Thomas B.C."/>
            <person name="Malmstrom R."/>
            <person name="Stieglmeier M."/>
            <person name="Klingl A."/>
            <person name="Woyke T."/>
            <person name="Ryan C.M."/>
            <person name="Banfield J.F."/>
        </authorList>
    </citation>
    <scope>NUCLEOTIDE SEQUENCE [LARGE SCALE GENOMIC DNA]</scope>
</reference>
<feature type="binding site" evidence="7">
    <location>
        <position position="412"/>
    </location>
    <ligand>
        <name>Mg(2+)</name>
        <dbReference type="ChEBI" id="CHEBI:18420"/>
        <label>2</label>
    </ligand>
</feature>
<dbReference type="CDD" id="cd00775">
    <property type="entry name" value="LysRS_core"/>
    <property type="match status" value="1"/>
</dbReference>
<comment type="cofactor">
    <cofactor evidence="7 8">
        <name>Mg(2+)</name>
        <dbReference type="ChEBI" id="CHEBI:18420"/>
    </cofactor>
    <text evidence="7 8">Binds 3 Mg(2+) ions per subunit.</text>
</comment>
<dbReference type="GO" id="GO:0005829">
    <property type="term" value="C:cytosol"/>
    <property type="evidence" value="ECO:0007669"/>
    <property type="project" value="TreeGrafter"/>
</dbReference>
<keyword evidence="1 7" id="KW-0436">Ligase</keyword>
<dbReference type="EC" id="6.1.1.6" evidence="7"/>
<dbReference type="SUPFAM" id="SSF55681">
    <property type="entry name" value="Class II aaRS and biotin synthetases"/>
    <property type="match status" value="1"/>
</dbReference>
<comment type="catalytic activity">
    <reaction evidence="6 7 8">
        <text>tRNA(Lys) + L-lysine + ATP = L-lysyl-tRNA(Lys) + AMP + diphosphate</text>
        <dbReference type="Rhea" id="RHEA:20792"/>
        <dbReference type="Rhea" id="RHEA-COMP:9696"/>
        <dbReference type="Rhea" id="RHEA-COMP:9697"/>
        <dbReference type="ChEBI" id="CHEBI:30616"/>
        <dbReference type="ChEBI" id="CHEBI:32551"/>
        <dbReference type="ChEBI" id="CHEBI:33019"/>
        <dbReference type="ChEBI" id="CHEBI:78442"/>
        <dbReference type="ChEBI" id="CHEBI:78529"/>
        <dbReference type="ChEBI" id="CHEBI:456215"/>
        <dbReference type="EC" id="6.1.1.6"/>
    </reaction>
</comment>
<keyword evidence="3 7" id="KW-0547">Nucleotide-binding</keyword>
<dbReference type="AlphaFoldDB" id="A0A2M7VDV8"/>
<dbReference type="InterPro" id="IPR002313">
    <property type="entry name" value="Lys-tRNA-ligase_II"/>
</dbReference>
<keyword evidence="7" id="KW-0648">Protein biosynthesis</keyword>
<comment type="similarity">
    <text evidence="7">Belongs to the class-II aminoacyl-tRNA synthetase family.</text>
</comment>
<dbReference type="PANTHER" id="PTHR42918">
    <property type="entry name" value="LYSYL-TRNA SYNTHETASE"/>
    <property type="match status" value="1"/>
</dbReference>
<dbReference type="PRINTS" id="PR00982">
    <property type="entry name" value="TRNASYNTHLYS"/>
</dbReference>
<dbReference type="Proteomes" id="UP000230405">
    <property type="component" value="Unassembled WGS sequence"/>
</dbReference>
<dbReference type="InterPro" id="IPR006195">
    <property type="entry name" value="aa-tRNA-synth_II"/>
</dbReference>
<keyword evidence="4 7" id="KW-0067">ATP-binding</keyword>
<keyword evidence="7" id="KW-0963">Cytoplasm</keyword>
<gene>
    <name evidence="7 10" type="primary">lysS</name>
    <name evidence="10" type="ORF">COX77_03930</name>
</gene>
<protein>
    <recommendedName>
        <fullName evidence="7">Lysine--tRNA ligase</fullName>
        <ecNumber evidence="7">6.1.1.6</ecNumber>
    </recommendedName>
    <alternativeName>
        <fullName evidence="7">Lysyl-tRNA synthetase</fullName>
        <shortName evidence="7">LysRS</shortName>
    </alternativeName>
</protein>
<dbReference type="NCBIfam" id="NF001756">
    <property type="entry name" value="PRK00484.1"/>
    <property type="match status" value="1"/>
</dbReference>
<evidence type="ECO:0000256" key="3">
    <source>
        <dbReference type="ARBA" id="ARBA00022741"/>
    </source>
</evidence>
<evidence type="ECO:0000256" key="5">
    <source>
        <dbReference type="ARBA" id="ARBA00023146"/>
    </source>
</evidence>